<dbReference type="AlphaFoldDB" id="A0A5P6VTC1"/>
<dbReference type="EMBL" id="CP043028">
    <property type="protein sequence ID" value="QFJ54999.1"/>
    <property type="molecule type" value="Genomic_DNA"/>
</dbReference>
<accession>A0A5P6VTC1</accession>
<evidence type="ECO:0000313" key="2">
    <source>
        <dbReference type="Proteomes" id="UP000327030"/>
    </source>
</evidence>
<dbReference type="OrthoDB" id="9797795at2"/>
<dbReference type="KEGG" id="pxv:FXF36_09055"/>
<organism evidence="1 2">
    <name type="scientific">Pseudobutyrivibrio xylanivorans</name>
    <dbReference type="NCBI Taxonomy" id="185007"/>
    <lineage>
        <taxon>Bacteria</taxon>
        <taxon>Bacillati</taxon>
        <taxon>Bacillota</taxon>
        <taxon>Clostridia</taxon>
        <taxon>Lachnospirales</taxon>
        <taxon>Lachnospiraceae</taxon>
        <taxon>Pseudobutyrivibrio</taxon>
    </lineage>
</organism>
<dbReference type="Proteomes" id="UP000327030">
    <property type="component" value="Chromosome 1"/>
</dbReference>
<protein>
    <recommendedName>
        <fullName evidence="3">ParB/Sulfiredoxin domain-containing protein</fullName>
    </recommendedName>
</protein>
<dbReference type="RefSeq" id="WP_151623452.1">
    <property type="nucleotide sequence ID" value="NZ_CP043028.1"/>
</dbReference>
<sequence>MSNPSVYLLGETKINNSIVRIEDNLGEAIHVHIGALRLSMTVAEFMLMSEQFQLAAEELLKLEGLSLGMFDVNSFDWDWIHRYEEIEKIEFCNIKIGDLLTVTESKKFPDIQEIVKVSRGRQYEALCGNYEFLRHYKEKNKYKVTNEERLDSILKTIKNKGYPYDNKYILVNQYNQIYDGDHRAACLLLLRGEDAVIPVIKMWMKNDKTIEEQEASLKKRIEDRILLEKNKKNPIRMWPEELNVLNYDFETFSHILLDKGYKYYHIDYPISGGETIVADKLVVIEEGRIIDFCKELGVSYYGKSVYRYYTFLYSMQRVVYIELNDIKIVVADCICIKSKFQNSLMPLDKVVQKYAWETSAENRCDSRVKQLFIICDAMLNSEGFSEKAIKVLEDNNLYTDGVFEKLLETVFFKYTNNLVEALKKGDYEKAYKEYMTYIDY</sequence>
<gene>
    <name evidence="1" type="ORF">FXF36_09055</name>
</gene>
<name>A0A5P6VTC1_PSEXY</name>
<evidence type="ECO:0000313" key="1">
    <source>
        <dbReference type="EMBL" id="QFJ54999.1"/>
    </source>
</evidence>
<reference evidence="2" key="1">
    <citation type="submission" date="2019-08" db="EMBL/GenBank/DDBJ databases">
        <title>Complete Genome Sequence of the Polysaccharide-Degrading Rumen Bacterium Pseudobutyrivibrio xylanivorans MA3014.</title>
        <authorList>
            <person name="Palevich N."/>
            <person name="Maclean P.H."/>
            <person name="Kelly W.J."/>
            <person name="Leahy S.C."/>
            <person name="Rakonjac J."/>
            <person name="Attwood G.T."/>
        </authorList>
    </citation>
    <scope>NUCLEOTIDE SEQUENCE [LARGE SCALE GENOMIC DNA]</scope>
    <source>
        <strain evidence="2">MA3014</strain>
    </source>
</reference>
<proteinExistence type="predicted"/>
<evidence type="ECO:0008006" key="3">
    <source>
        <dbReference type="Google" id="ProtNLM"/>
    </source>
</evidence>